<comment type="caution">
    <text evidence="2">The sequence shown here is derived from an EMBL/GenBank/DDBJ whole genome shotgun (WGS) entry which is preliminary data.</text>
</comment>
<keyword evidence="3" id="KW-1185">Reference proteome</keyword>
<feature type="chain" id="PRO_5043934730" description="YncE family protein" evidence="1">
    <location>
        <begin position="22"/>
        <end position="505"/>
    </location>
</feature>
<protein>
    <recommendedName>
        <fullName evidence="4">YncE family protein</fullName>
    </recommendedName>
</protein>
<dbReference type="SUPFAM" id="SSF63825">
    <property type="entry name" value="YWTD domain"/>
    <property type="match status" value="1"/>
</dbReference>
<dbReference type="Proteomes" id="UP001465755">
    <property type="component" value="Unassembled WGS sequence"/>
</dbReference>
<accession>A0AAW1NNJ6</accession>
<sequence>MRRGTVLVTLLLALAVQFVLATRTGDEADQVEVNGLYYVFADAEVDVIDPLTMTVVTRITSDAKGNPLTDAGAVGATNTSRTWNDPAVLQNTTAGISLLCVNQGDIYLVDGQEKSYVDCIDTTRREFVSRIVVGARPVHLYVIDEQNMFWSHSDAEGLFYSIPVAKPYSSIVSTVVPDPGVANAHGKLVIDPWLYPVGYGSNVAQQVIPRFDFLNESITARLDYSSQLPDPSACAGTHTIVYSNSSQHIYAECIPSGILEFNVLNNRVVALHTNFSGTVTVSPANDRVFVVDSSTSTVNILVPGANDEPSTIGYTISVPGNPGYPEFYSNSTDVESAPAYQVYFPLTRVTNVNNIRAAAARGSSVLAPGYTNQPSDCQYAQPAGQVSAQSVSATASQGLKLATGTNGSPVTPNCGACAPGVASETPSQFNASLSGFGLVDFAQVEVSAEEDRTLQATLVPAGAVNLPLNEDTDANQCSYGEAYRRAYRGGPYVGITANYPQSSIY</sequence>
<organism evidence="2 3">
    <name type="scientific">Symbiochloris irregularis</name>
    <dbReference type="NCBI Taxonomy" id="706552"/>
    <lineage>
        <taxon>Eukaryota</taxon>
        <taxon>Viridiplantae</taxon>
        <taxon>Chlorophyta</taxon>
        <taxon>core chlorophytes</taxon>
        <taxon>Trebouxiophyceae</taxon>
        <taxon>Trebouxiales</taxon>
        <taxon>Trebouxiaceae</taxon>
        <taxon>Symbiochloris</taxon>
    </lineage>
</organism>
<proteinExistence type="predicted"/>
<name>A0AAW1NNJ6_9CHLO</name>
<evidence type="ECO:0000313" key="3">
    <source>
        <dbReference type="Proteomes" id="UP001465755"/>
    </source>
</evidence>
<dbReference type="EMBL" id="JALJOQ010000158">
    <property type="protein sequence ID" value="KAK9792762.1"/>
    <property type="molecule type" value="Genomic_DNA"/>
</dbReference>
<evidence type="ECO:0000313" key="2">
    <source>
        <dbReference type="EMBL" id="KAK9792762.1"/>
    </source>
</evidence>
<reference evidence="2 3" key="1">
    <citation type="journal article" date="2024" name="Nat. Commun.">
        <title>Phylogenomics reveals the evolutionary origins of lichenization in chlorophyte algae.</title>
        <authorList>
            <person name="Puginier C."/>
            <person name="Libourel C."/>
            <person name="Otte J."/>
            <person name="Skaloud P."/>
            <person name="Haon M."/>
            <person name="Grisel S."/>
            <person name="Petersen M."/>
            <person name="Berrin J.G."/>
            <person name="Delaux P.M."/>
            <person name="Dal Grande F."/>
            <person name="Keller J."/>
        </authorList>
    </citation>
    <scope>NUCLEOTIDE SEQUENCE [LARGE SCALE GENOMIC DNA]</scope>
    <source>
        <strain evidence="2 3">SAG 2036</strain>
    </source>
</reference>
<feature type="signal peptide" evidence="1">
    <location>
        <begin position="1"/>
        <end position="21"/>
    </location>
</feature>
<evidence type="ECO:0008006" key="4">
    <source>
        <dbReference type="Google" id="ProtNLM"/>
    </source>
</evidence>
<evidence type="ECO:0000256" key="1">
    <source>
        <dbReference type="SAM" id="SignalP"/>
    </source>
</evidence>
<keyword evidence="1" id="KW-0732">Signal</keyword>
<gene>
    <name evidence="2" type="ORF">WJX73_009655</name>
</gene>
<dbReference type="AlphaFoldDB" id="A0AAW1NNJ6"/>